<keyword evidence="5" id="KW-0560">Oxidoreductase</keyword>
<feature type="binding site" evidence="9">
    <location>
        <position position="244"/>
    </location>
    <ligand>
        <name>Fe cation</name>
        <dbReference type="ChEBI" id="CHEBI:24875"/>
        <note>catalytic</note>
    </ligand>
</feature>
<dbReference type="InterPro" id="IPR037151">
    <property type="entry name" value="AlkB-like_sf"/>
</dbReference>
<dbReference type="OrthoDB" id="6614653at2759"/>
<dbReference type="PANTHER" id="PTHR16557">
    <property type="entry name" value="ALKYLATED DNA REPAIR PROTEIN ALKB-RELATED"/>
    <property type="match status" value="1"/>
</dbReference>
<feature type="compositionally biased region" description="Basic and acidic residues" evidence="10">
    <location>
        <begin position="16"/>
        <end position="26"/>
    </location>
</feature>
<protein>
    <recommendedName>
        <fullName evidence="2">mRNA N(6)-methyladenine demethylase</fullName>
        <ecNumber evidence="2">1.14.11.53</ecNumber>
    </recommendedName>
</protein>
<dbReference type="GO" id="GO:0046872">
    <property type="term" value="F:metal ion binding"/>
    <property type="evidence" value="ECO:0007669"/>
    <property type="project" value="UniProtKB-KW"/>
</dbReference>
<evidence type="ECO:0000256" key="9">
    <source>
        <dbReference type="PIRSR" id="PIRSR604574-2"/>
    </source>
</evidence>
<evidence type="ECO:0000256" key="6">
    <source>
        <dbReference type="ARBA" id="ARBA00023004"/>
    </source>
</evidence>
<dbReference type="PROSITE" id="PS51471">
    <property type="entry name" value="FE2OG_OXY"/>
    <property type="match status" value="1"/>
</dbReference>
<dbReference type="FunFam" id="2.60.120.590:FF:000014">
    <property type="entry name" value="Oxidoreductase, 2OG-Fe(II) oxygenase family family"/>
    <property type="match status" value="1"/>
</dbReference>
<dbReference type="RefSeq" id="XP_007783446.1">
    <property type="nucleotide sequence ID" value="XM_007785256.1"/>
</dbReference>
<keyword evidence="13" id="KW-1185">Reference proteome</keyword>
<feature type="binding site" evidence="9">
    <location>
        <position position="302"/>
    </location>
    <ligand>
        <name>Fe cation</name>
        <dbReference type="ChEBI" id="CHEBI:24875"/>
        <note>catalytic</note>
    </ligand>
</feature>
<dbReference type="AlphaFoldDB" id="R7Z289"/>
<keyword evidence="7" id="KW-0843">Virulence</keyword>
<dbReference type="GO" id="GO:1990931">
    <property type="term" value="F:mRNA N6-methyladenosine dioxygenase activity"/>
    <property type="evidence" value="ECO:0007669"/>
    <property type="project" value="UniProtKB-EC"/>
</dbReference>
<comment type="similarity">
    <text evidence="1">Belongs to the alkB family.</text>
</comment>
<dbReference type="STRING" id="1168221.R7Z289"/>
<evidence type="ECO:0000313" key="12">
    <source>
        <dbReference type="EMBL" id="EON68129.1"/>
    </source>
</evidence>
<dbReference type="HOGENOM" id="CLU_029471_0_0_1"/>
<gene>
    <name evidence="12" type="ORF">W97_07277</name>
</gene>
<dbReference type="eggNOG" id="KOG2731">
    <property type="taxonomic scope" value="Eukaryota"/>
</dbReference>
<dbReference type="SUPFAM" id="SSF51197">
    <property type="entry name" value="Clavaminate synthase-like"/>
    <property type="match status" value="1"/>
</dbReference>
<dbReference type="EMBL" id="JH767593">
    <property type="protein sequence ID" value="EON68129.1"/>
    <property type="molecule type" value="Genomic_DNA"/>
</dbReference>
<accession>R7Z289</accession>
<evidence type="ECO:0000256" key="1">
    <source>
        <dbReference type="ARBA" id="ARBA00007879"/>
    </source>
</evidence>
<evidence type="ECO:0000256" key="5">
    <source>
        <dbReference type="ARBA" id="ARBA00023002"/>
    </source>
</evidence>
<comment type="cofactor">
    <cofactor evidence="9">
        <name>Fe(2+)</name>
        <dbReference type="ChEBI" id="CHEBI:29033"/>
    </cofactor>
    <text evidence="9">Binds 1 Fe(2+) ion per subunit.</text>
</comment>
<name>R7Z289_CONA1</name>
<evidence type="ECO:0000256" key="8">
    <source>
        <dbReference type="ARBA" id="ARBA00047565"/>
    </source>
</evidence>
<dbReference type="InterPro" id="IPR005123">
    <property type="entry name" value="Oxoglu/Fe-dep_dioxygenase_dom"/>
</dbReference>
<dbReference type="Pfam" id="PF13532">
    <property type="entry name" value="2OG-FeII_Oxy_2"/>
    <property type="match status" value="1"/>
</dbReference>
<keyword evidence="3 9" id="KW-0479">Metal-binding</keyword>
<evidence type="ECO:0000313" key="13">
    <source>
        <dbReference type="Proteomes" id="UP000016924"/>
    </source>
</evidence>
<evidence type="ECO:0000256" key="3">
    <source>
        <dbReference type="ARBA" id="ARBA00022723"/>
    </source>
</evidence>
<evidence type="ECO:0000256" key="4">
    <source>
        <dbReference type="ARBA" id="ARBA00022964"/>
    </source>
</evidence>
<feature type="region of interest" description="Disordered" evidence="10">
    <location>
        <begin position="1"/>
        <end position="26"/>
    </location>
</feature>
<proteinExistence type="inferred from homology"/>
<sequence length="365" mass="40972">MKEEEETAMSTMTPHKHLDAHERPPEAIRNIYKKYQKMKREALTLDRAIVDGPSEAPSDALRVVRRFDFEELRPTFDAFTGPSRPSDHENLQDTLPVYEHPDIPGLQLIPNLLPPSVQITLLDRLLHRDLSNPTHKTNIHTHYNIPYPSSSMSFFSVPASPEQTFTPLDPHLHKPLTLASFFQKKLRWMTLGGQYDWTAKAYPAAPPPPFPADIAALLTDLFPETKPESAILNFYAPGDTLSMHRDVAESCGKGLVSISLGCDGIFVIGVEGKAKGECRTVVVRLRSGDAVYMIGESRFAWHGVPQIVAGTCPEFLRDWPAGSREKGEEVQADEDGTGGGEDPYERWRSWMAGKRINLNVRQMFE</sequence>
<feature type="region of interest" description="Disordered" evidence="10">
    <location>
        <begin position="323"/>
        <end position="344"/>
    </location>
</feature>
<keyword evidence="6 9" id="KW-0408">Iron</keyword>
<feature type="binding site" evidence="9">
    <location>
        <position position="246"/>
    </location>
    <ligand>
        <name>Fe cation</name>
        <dbReference type="ChEBI" id="CHEBI:24875"/>
        <note>catalytic</note>
    </ligand>
</feature>
<evidence type="ECO:0000256" key="10">
    <source>
        <dbReference type="SAM" id="MobiDB-lite"/>
    </source>
</evidence>
<dbReference type="Gene3D" id="2.60.120.590">
    <property type="entry name" value="Alpha-ketoglutarate-dependent dioxygenase AlkB-like"/>
    <property type="match status" value="1"/>
</dbReference>
<keyword evidence="4" id="KW-0223">Dioxygenase</keyword>
<evidence type="ECO:0000256" key="2">
    <source>
        <dbReference type="ARBA" id="ARBA00012931"/>
    </source>
</evidence>
<dbReference type="InterPro" id="IPR027450">
    <property type="entry name" value="AlkB-like"/>
</dbReference>
<feature type="domain" description="Fe2OG dioxygenase" evidence="11">
    <location>
        <begin position="226"/>
        <end position="364"/>
    </location>
</feature>
<dbReference type="GO" id="GO:0005634">
    <property type="term" value="C:nucleus"/>
    <property type="evidence" value="ECO:0007669"/>
    <property type="project" value="TreeGrafter"/>
</dbReference>
<dbReference type="PANTHER" id="PTHR16557:SF2">
    <property type="entry name" value="NUCLEIC ACID DIOXYGENASE ALKBH1"/>
    <property type="match status" value="1"/>
</dbReference>
<dbReference type="Proteomes" id="UP000016924">
    <property type="component" value="Unassembled WGS sequence"/>
</dbReference>
<organism evidence="12 13">
    <name type="scientific">Coniosporium apollinis (strain CBS 100218)</name>
    <name type="common">Rock-inhabiting black yeast</name>
    <dbReference type="NCBI Taxonomy" id="1168221"/>
    <lineage>
        <taxon>Eukaryota</taxon>
        <taxon>Fungi</taxon>
        <taxon>Dikarya</taxon>
        <taxon>Ascomycota</taxon>
        <taxon>Pezizomycotina</taxon>
        <taxon>Dothideomycetes</taxon>
        <taxon>Dothideomycetes incertae sedis</taxon>
        <taxon>Coniosporium</taxon>
    </lineage>
</organism>
<dbReference type="GeneID" id="19904588"/>
<comment type="catalytic activity">
    <reaction evidence="8">
        <text>an N(6)-methyladenosine in mRNA + 2-oxoglutarate + O2 = an adenosine in mRNA + formaldehyde + succinate + CO2</text>
        <dbReference type="Rhea" id="RHEA:49520"/>
        <dbReference type="Rhea" id="RHEA-COMP:12414"/>
        <dbReference type="Rhea" id="RHEA-COMP:12417"/>
        <dbReference type="ChEBI" id="CHEBI:15379"/>
        <dbReference type="ChEBI" id="CHEBI:16526"/>
        <dbReference type="ChEBI" id="CHEBI:16810"/>
        <dbReference type="ChEBI" id="CHEBI:16842"/>
        <dbReference type="ChEBI" id="CHEBI:30031"/>
        <dbReference type="ChEBI" id="CHEBI:74411"/>
        <dbReference type="ChEBI" id="CHEBI:74449"/>
        <dbReference type="EC" id="1.14.11.53"/>
    </reaction>
    <physiologicalReaction direction="left-to-right" evidence="8">
        <dbReference type="Rhea" id="RHEA:49521"/>
    </physiologicalReaction>
</comment>
<evidence type="ECO:0000256" key="7">
    <source>
        <dbReference type="ARBA" id="ARBA00023026"/>
    </source>
</evidence>
<dbReference type="GO" id="GO:0005737">
    <property type="term" value="C:cytoplasm"/>
    <property type="evidence" value="ECO:0007669"/>
    <property type="project" value="TreeGrafter"/>
</dbReference>
<evidence type="ECO:0000259" key="11">
    <source>
        <dbReference type="PROSITE" id="PS51471"/>
    </source>
</evidence>
<reference evidence="13" key="1">
    <citation type="submission" date="2012-06" db="EMBL/GenBank/DDBJ databases">
        <title>The genome sequence of Coniosporium apollinis CBS 100218.</title>
        <authorList>
            <consortium name="The Broad Institute Genome Sequencing Platform"/>
            <person name="Cuomo C."/>
            <person name="Gorbushina A."/>
            <person name="Noack S."/>
            <person name="Walker B."/>
            <person name="Young S.K."/>
            <person name="Zeng Q."/>
            <person name="Gargeya S."/>
            <person name="Fitzgerald M."/>
            <person name="Haas B."/>
            <person name="Abouelleil A."/>
            <person name="Alvarado L."/>
            <person name="Arachchi H.M."/>
            <person name="Berlin A.M."/>
            <person name="Chapman S.B."/>
            <person name="Goldberg J."/>
            <person name="Griggs A."/>
            <person name="Gujja S."/>
            <person name="Hansen M."/>
            <person name="Howarth C."/>
            <person name="Imamovic A."/>
            <person name="Larimer J."/>
            <person name="McCowan C."/>
            <person name="Montmayeur A."/>
            <person name="Murphy C."/>
            <person name="Neiman D."/>
            <person name="Pearson M."/>
            <person name="Priest M."/>
            <person name="Roberts A."/>
            <person name="Saif S."/>
            <person name="Shea T."/>
            <person name="Sisk P."/>
            <person name="Sykes S."/>
            <person name="Wortman J."/>
            <person name="Nusbaum C."/>
            <person name="Birren B."/>
        </authorList>
    </citation>
    <scope>NUCLEOTIDE SEQUENCE [LARGE SCALE GENOMIC DNA]</scope>
    <source>
        <strain evidence="13">CBS 100218</strain>
    </source>
</reference>
<dbReference type="OMA" id="CEVIRLR"/>
<dbReference type="EC" id="1.14.11.53" evidence="2"/>
<dbReference type="InterPro" id="IPR004574">
    <property type="entry name" value="Alkb"/>
</dbReference>